<gene>
    <name evidence="2" type="ORF">FH972_027350</name>
</gene>
<comment type="caution">
    <text evidence="2">The sequence shown here is derived from an EMBL/GenBank/DDBJ whole genome shotgun (WGS) entry which is preliminary data.</text>
</comment>
<proteinExistence type="predicted"/>
<dbReference type="AlphaFoldDB" id="A0A5N6Q950"/>
<keyword evidence="3" id="KW-1185">Reference proteome</keyword>
<evidence type="ECO:0000256" key="1">
    <source>
        <dbReference type="SAM" id="MobiDB-lite"/>
    </source>
</evidence>
<dbReference type="Proteomes" id="UP000327013">
    <property type="component" value="Unassembled WGS sequence"/>
</dbReference>
<organism evidence="2 3">
    <name type="scientific">Carpinus fangiana</name>
    <dbReference type="NCBI Taxonomy" id="176857"/>
    <lineage>
        <taxon>Eukaryota</taxon>
        <taxon>Viridiplantae</taxon>
        <taxon>Streptophyta</taxon>
        <taxon>Embryophyta</taxon>
        <taxon>Tracheophyta</taxon>
        <taxon>Spermatophyta</taxon>
        <taxon>Magnoliopsida</taxon>
        <taxon>eudicotyledons</taxon>
        <taxon>Gunneridae</taxon>
        <taxon>Pentapetalae</taxon>
        <taxon>rosids</taxon>
        <taxon>fabids</taxon>
        <taxon>Fagales</taxon>
        <taxon>Betulaceae</taxon>
        <taxon>Carpinus</taxon>
    </lineage>
</organism>
<evidence type="ECO:0000313" key="2">
    <source>
        <dbReference type="EMBL" id="KAE0541638.1"/>
    </source>
</evidence>
<sequence length="130" mass="14390">MQIGMRDAARVPELEEDHAPAPMHGIDDRSPCGDLRVRPDAGRHRVAARLRRDVRRLGDDEAGASALPVIVCGECGRDALVIRAASRQRRHDDAVLELQIADRDGLQDRTGRCVGQSVILNRRTRPQGEE</sequence>
<dbReference type="EMBL" id="VIBQ01003468">
    <property type="protein sequence ID" value="KAE0541638.1"/>
    <property type="molecule type" value="Genomic_DNA"/>
</dbReference>
<name>A0A5N6Q950_9ROSI</name>
<reference evidence="2 3" key="1">
    <citation type="submission" date="2019-06" db="EMBL/GenBank/DDBJ databases">
        <title>A chromosomal-level reference genome of Carpinus fangiana (Coryloideae, Betulaceae).</title>
        <authorList>
            <person name="Yang X."/>
            <person name="Wang Z."/>
            <person name="Zhang L."/>
            <person name="Hao G."/>
            <person name="Liu J."/>
            <person name="Yang Y."/>
        </authorList>
    </citation>
    <scope>NUCLEOTIDE SEQUENCE [LARGE SCALE GENOMIC DNA]</scope>
    <source>
        <strain evidence="2">Cfa_2016G</strain>
        <tissue evidence="2">Leaf</tissue>
    </source>
</reference>
<accession>A0A5N6Q950</accession>
<feature type="compositionally biased region" description="Basic and acidic residues" evidence="1">
    <location>
        <begin position="7"/>
        <end position="40"/>
    </location>
</feature>
<feature type="region of interest" description="Disordered" evidence="1">
    <location>
        <begin position="1"/>
        <end position="40"/>
    </location>
</feature>
<evidence type="ECO:0000313" key="3">
    <source>
        <dbReference type="Proteomes" id="UP000327013"/>
    </source>
</evidence>
<protein>
    <submittedName>
        <fullName evidence="2">Uncharacterized protein</fullName>
    </submittedName>
</protein>